<organism evidence="3 4">
    <name type="scientific">Amycolatopsis arida</name>
    <dbReference type="NCBI Taxonomy" id="587909"/>
    <lineage>
        <taxon>Bacteria</taxon>
        <taxon>Bacillati</taxon>
        <taxon>Actinomycetota</taxon>
        <taxon>Actinomycetes</taxon>
        <taxon>Pseudonocardiales</taxon>
        <taxon>Pseudonocardiaceae</taxon>
        <taxon>Amycolatopsis</taxon>
    </lineage>
</organism>
<sequence length="228" mass="24886">MAPVRPQHDGARRPPVGGSLAYLLMNLPLGVFWFVLLLTLSAVGIGTAVIWVGVPILALAVLLTRGGAHLERARSAGLLGVGIETPYRSLPEGGQRERWKARLRDGATWRDLAYLLLLFPLGVVEFVLVVVFWSVGLALLTLPIYFRFLPEGAHFFPAYDVRWITVDSTLAALPWAAMGALVTVLAMALTRTLARGHVRFARALLGPVGHRTEAAARHPHPARPVSEW</sequence>
<accession>A0A1I5MK90</accession>
<dbReference type="AlphaFoldDB" id="A0A1I5MK90"/>
<evidence type="ECO:0000256" key="1">
    <source>
        <dbReference type="SAM" id="Phobius"/>
    </source>
</evidence>
<dbReference type="EMBL" id="FOWW01000001">
    <property type="protein sequence ID" value="SFP09959.1"/>
    <property type="molecule type" value="Genomic_DNA"/>
</dbReference>
<dbReference type="RefSeq" id="WP_092528236.1">
    <property type="nucleotide sequence ID" value="NZ_FOWW01000001.1"/>
</dbReference>
<feature type="transmembrane region" description="Helical" evidence="1">
    <location>
        <begin position="172"/>
        <end position="194"/>
    </location>
</feature>
<feature type="transmembrane region" description="Helical" evidence="1">
    <location>
        <begin position="45"/>
        <end position="64"/>
    </location>
</feature>
<dbReference type="Proteomes" id="UP000198727">
    <property type="component" value="Unassembled WGS sequence"/>
</dbReference>
<name>A0A1I5MK90_9PSEU</name>
<dbReference type="STRING" id="587909.SAMN05421810_101950"/>
<evidence type="ECO:0000313" key="4">
    <source>
        <dbReference type="Proteomes" id="UP000198727"/>
    </source>
</evidence>
<dbReference type="OrthoDB" id="5183710at2"/>
<feature type="domain" description="Putative sensor" evidence="2">
    <location>
        <begin position="22"/>
        <end position="205"/>
    </location>
</feature>
<keyword evidence="1" id="KW-0812">Transmembrane</keyword>
<evidence type="ECO:0000259" key="2">
    <source>
        <dbReference type="Pfam" id="PF13796"/>
    </source>
</evidence>
<proteinExistence type="predicted"/>
<keyword evidence="4" id="KW-1185">Reference proteome</keyword>
<dbReference type="InterPro" id="IPR025828">
    <property type="entry name" value="Put_sensor_dom"/>
</dbReference>
<feature type="transmembrane region" description="Helical" evidence="1">
    <location>
        <begin position="112"/>
        <end position="145"/>
    </location>
</feature>
<feature type="transmembrane region" description="Helical" evidence="1">
    <location>
        <begin position="20"/>
        <end position="39"/>
    </location>
</feature>
<dbReference type="Pfam" id="PF13796">
    <property type="entry name" value="Sensor"/>
    <property type="match status" value="1"/>
</dbReference>
<evidence type="ECO:0000313" key="3">
    <source>
        <dbReference type="EMBL" id="SFP09959.1"/>
    </source>
</evidence>
<protein>
    <submittedName>
        <fullName evidence="3">Putative sensor</fullName>
    </submittedName>
</protein>
<reference evidence="4" key="1">
    <citation type="submission" date="2016-10" db="EMBL/GenBank/DDBJ databases">
        <authorList>
            <person name="Varghese N."/>
            <person name="Submissions S."/>
        </authorList>
    </citation>
    <scope>NUCLEOTIDE SEQUENCE [LARGE SCALE GENOMIC DNA]</scope>
    <source>
        <strain evidence="4">CGMCC 4.5579</strain>
    </source>
</reference>
<keyword evidence="1" id="KW-1133">Transmembrane helix</keyword>
<keyword evidence="1" id="KW-0472">Membrane</keyword>
<gene>
    <name evidence="3" type="ORF">SAMN05421810_101950</name>
</gene>